<dbReference type="RefSeq" id="YP_009611989.1">
    <property type="nucleotide sequence ID" value="NC_042013.1"/>
</dbReference>
<dbReference type="Proteomes" id="UP000223025">
    <property type="component" value="Segment"/>
</dbReference>
<dbReference type="OrthoDB" id="41548at10239"/>
<dbReference type="EMBL" id="MF403008">
    <property type="protein sequence ID" value="ASV44746.1"/>
    <property type="molecule type" value="Genomic_DNA"/>
</dbReference>
<evidence type="ECO:0000313" key="1">
    <source>
        <dbReference type="EMBL" id="ASV44746.1"/>
    </source>
</evidence>
<keyword evidence="2" id="KW-1185">Reference proteome</keyword>
<reference evidence="1 2" key="1">
    <citation type="submission" date="2017-06" db="EMBL/GenBank/DDBJ databases">
        <authorList>
            <person name="Kim H.J."/>
            <person name="Triplett B.A."/>
        </authorList>
    </citation>
    <scope>NUCLEOTIDE SEQUENCE [LARGE SCALE GENOMIC DNA]</scope>
</reference>
<name>A0A223W0B8_9CAUD</name>
<proteinExistence type="predicted"/>
<sequence>MALNNEQKIDILWKKSKNVTSTGTSKQSYNERYASNSPIMQRQIWSNSDNIPLVAPSDEFPNPNAYWSRIMFPFKGENAGVLVRDPNSPNAWIALREPNIGITDNNRITNWIPETLHRSYTVKVWTANPTISTIDIEQLLPYEQNYEWEFDYGSGILYFPNQTPSLDSDVLYIEGWQYTGSFGGGSGTGSSQQKITLSYSTPALDVDESYEFTLATGGSCILIETLVNAPCAVECSAFESYDDTNPYRFVAVESQLFDDGSYVIGGQRYYGERFINLVNLTDPSADHTYWKITNTGVAGQVITINVQVLS</sequence>
<organism evidence="1 2">
    <name type="scientific">Agrobacterium phage Atu_ph07</name>
    <dbReference type="NCBI Taxonomy" id="2024264"/>
    <lineage>
        <taxon>Viruses</taxon>
        <taxon>Duplodnaviria</taxon>
        <taxon>Heunggongvirae</taxon>
        <taxon>Uroviricota</taxon>
        <taxon>Caudoviricetes</taxon>
        <taxon>Polybotosvirus</taxon>
        <taxon>Polybotosvirus Atuph07</taxon>
    </lineage>
</organism>
<dbReference type="KEGG" id="vg:40088327"/>
<protein>
    <submittedName>
        <fullName evidence="1">Uncharacterized protein</fullName>
    </submittedName>
</protein>
<evidence type="ECO:0000313" key="2">
    <source>
        <dbReference type="Proteomes" id="UP000223025"/>
    </source>
</evidence>
<accession>A0A223W0B8</accession>
<dbReference type="GeneID" id="40088327"/>